<keyword evidence="2" id="KW-1185">Reference proteome</keyword>
<sequence>MALVETEYYDLLDVPVDSKGADLKKAYQMAMIKYNLIERESPEAKEKLKKIGKAYRALSDPNQRAAYDRNGKSVANNVTLEAAAGFFANVFEGEKLVAYIGKITLMKEITSVATAMMTDEQKAEVEKQMNVGKLNDLIQGTTSTPHVEPEPTPTATMGDSSGSGENLGQERLEEIEAQGKKAMEERVGILTKQLIERLRPFVEAKPPGDRNSPEILAFEDKMRREAEDMKLESFGTELLHTIGSVYMMKATSFLKSKKFLGMRVPLLGFFSRLKEKRSIAKDAWGVIDSGHVVGVQSLMQEMESLQLRVVVTEETLRAFEETIADRIMLTAWRGARSECVQVLREVCDHVLRDPEVSETVLVNRAEVLNVFKRTQPDESDPERRKLERMAASGKNRLPRALWLAHLLYIIE</sequence>
<organism evidence="1 2">
    <name type="scientific">Thelephora ganbajun</name>
    <name type="common">Ganba fungus</name>
    <dbReference type="NCBI Taxonomy" id="370292"/>
    <lineage>
        <taxon>Eukaryota</taxon>
        <taxon>Fungi</taxon>
        <taxon>Dikarya</taxon>
        <taxon>Basidiomycota</taxon>
        <taxon>Agaricomycotina</taxon>
        <taxon>Agaricomycetes</taxon>
        <taxon>Thelephorales</taxon>
        <taxon>Thelephoraceae</taxon>
        <taxon>Thelephora</taxon>
    </lineage>
</organism>
<comment type="caution">
    <text evidence="1">The sequence shown here is derived from an EMBL/GenBank/DDBJ whole genome shotgun (WGS) entry which is preliminary data.</text>
</comment>
<evidence type="ECO:0000313" key="1">
    <source>
        <dbReference type="EMBL" id="KAF9643493.1"/>
    </source>
</evidence>
<evidence type="ECO:0000313" key="2">
    <source>
        <dbReference type="Proteomes" id="UP000886501"/>
    </source>
</evidence>
<reference evidence="1" key="2">
    <citation type="journal article" date="2020" name="Nat. Commun.">
        <title>Large-scale genome sequencing of mycorrhizal fungi provides insights into the early evolution of symbiotic traits.</title>
        <authorList>
            <person name="Miyauchi S."/>
            <person name="Kiss E."/>
            <person name="Kuo A."/>
            <person name="Drula E."/>
            <person name="Kohler A."/>
            <person name="Sanchez-Garcia M."/>
            <person name="Morin E."/>
            <person name="Andreopoulos B."/>
            <person name="Barry K.W."/>
            <person name="Bonito G."/>
            <person name="Buee M."/>
            <person name="Carver A."/>
            <person name="Chen C."/>
            <person name="Cichocki N."/>
            <person name="Clum A."/>
            <person name="Culley D."/>
            <person name="Crous P.W."/>
            <person name="Fauchery L."/>
            <person name="Girlanda M."/>
            <person name="Hayes R.D."/>
            <person name="Keri Z."/>
            <person name="LaButti K."/>
            <person name="Lipzen A."/>
            <person name="Lombard V."/>
            <person name="Magnuson J."/>
            <person name="Maillard F."/>
            <person name="Murat C."/>
            <person name="Nolan M."/>
            <person name="Ohm R.A."/>
            <person name="Pangilinan J."/>
            <person name="Pereira M.F."/>
            <person name="Perotto S."/>
            <person name="Peter M."/>
            <person name="Pfister S."/>
            <person name="Riley R."/>
            <person name="Sitrit Y."/>
            <person name="Stielow J.B."/>
            <person name="Szollosi G."/>
            <person name="Zifcakova L."/>
            <person name="Stursova M."/>
            <person name="Spatafora J.W."/>
            <person name="Tedersoo L."/>
            <person name="Vaario L.M."/>
            <person name="Yamada A."/>
            <person name="Yan M."/>
            <person name="Wang P."/>
            <person name="Xu J."/>
            <person name="Bruns T."/>
            <person name="Baldrian P."/>
            <person name="Vilgalys R."/>
            <person name="Dunand C."/>
            <person name="Henrissat B."/>
            <person name="Grigoriev I.V."/>
            <person name="Hibbett D."/>
            <person name="Nagy L.G."/>
            <person name="Martin F.M."/>
        </authorList>
    </citation>
    <scope>NUCLEOTIDE SEQUENCE</scope>
    <source>
        <strain evidence="1">P2</strain>
    </source>
</reference>
<protein>
    <submittedName>
        <fullName evidence="1">Uncharacterized protein</fullName>
    </submittedName>
</protein>
<gene>
    <name evidence="1" type="ORF">BDM02DRAFT_3104345</name>
</gene>
<dbReference type="EMBL" id="MU118216">
    <property type="protein sequence ID" value="KAF9643493.1"/>
    <property type="molecule type" value="Genomic_DNA"/>
</dbReference>
<dbReference type="Proteomes" id="UP000886501">
    <property type="component" value="Unassembled WGS sequence"/>
</dbReference>
<name>A0ACB6Z2I8_THEGA</name>
<accession>A0ACB6Z2I8</accession>
<reference evidence="1" key="1">
    <citation type="submission" date="2019-10" db="EMBL/GenBank/DDBJ databases">
        <authorList>
            <consortium name="DOE Joint Genome Institute"/>
            <person name="Kuo A."/>
            <person name="Miyauchi S."/>
            <person name="Kiss E."/>
            <person name="Drula E."/>
            <person name="Kohler A."/>
            <person name="Sanchez-Garcia M."/>
            <person name="Andreopoulos B."/>
            <person name="Barry K.W."/>
            <person name="Bonito G."/>
            <person name="Buee M."/>
            <person name="Carver A."/>
            <person name="Chen C."/>
            <person name="Cichocki N."/>
            <person name="Clum A."/>
            <person name="Culley D."/>
            <person name="Crous P.W."/>
            <person name="Fauchery L."/>
            <person name="Girlanda M."/>
            <person name="Hayes R."/>
            <person name="Keri Z."/>
            <person name="Labutti K."/>
            <person name="Lipzen A."/>
            <person name="Lombard V."/>
            <person name="Magnuson J."/>
            <person name="Maillard F."/>
            <person name="Morin E."/>
            <person name="Murat C."/>
            <person name="Nolan M."/>
            <person name="Ohm R."/>
            <person name="Pangilinan J."/>
            <person name="Pereira M."/>
            <person name="Perotto S."/>
            <person name="Peter M."/>
            <person name="Riley R."/>
            <person name="Sitrit Y."/>
            <person name="Stielow B."/>
            <person name="Szollosi G."/>
            <person name="Zifcakova L."/>
            <person name="Stursova M."/>
            <person name="Spatafora J.W."/>
            <person name="Tedersoo L."/>
            <person name="Vaario L.-M."/>
            <person name="Yamada A."/>
            <person name="Yan M."/>
            <person name="Wang P."/>
            <person name="Xu J."/>
            <person name="Bruns T."/>
            <person name="Baldrian P."/>
            <person name="Vilgalys R."/>
            <person name="Henrissat B."/>
            <person name="Grigoriev I.V."/>
            <person name="Hibbett D."/>
            <person name="Nagy L.G."/>
            <person name="Martin F.M."/>
        </authorList>
    </citation>
    <scope>NUCLEOTIDE SEQUENCE</scope>
    <source>
        <strain evidence="1">P2</strain>
    </source>
</reference>
<proteinExistence type="predicted"/>